<dbReference type="AlphaFoldDB" id="A0A857JED6"/>
<dbReference type="CDD" id="cd03112">
    <property type="entry name" value="CobW-like"/>
    <property type="match status" value="1"/>
</dbReference>
<evidence type="ECO:0000256" key="3">
    <source>
        <dbReference type="ARBA" id="ARBA00023186"/>
    </source>
</evidence>
<proteinExistence type="inferred from homology"/>
<sequence>MSAIVDPAREDRRLPVTVLSGFLGAGKTTLLNHLLGTPHGMRIAVVVNDMSAINIDAHRLQDRAAVSRTDYALVEMSNGCICCTLREDLLGEVARLAAAGRFDYLLIESTGIGEPLPVAETFTFMDERGQVLSDVARLDTMATVVDGANFMAQFTAPSSDQPGLQALLVNQVEFADVIVVSKSDLISPQQQGTLQGVLRGLNSRARIVLASGGAVAPELLLNTHAFDIEQASAAPGWLATLRGEEHSEQDAYGISSFVYSSRIPFHPQRFARFLAEHGSDKALLRAKGYLWLAHRVTEMGVLAKAGAAPMAYEWSGAWWRFLDERSWPPDEAQRAFIRSRWSEEVGDCRQELVFIGQRLDRQAITAALDACRLSDDEILQGADAWAAYAPQEADSTDTTVKGKADALQ</sequence>
<evidence type="ECO:0000256" key="4">
    <source>
        <dbReference type="ARBA" id="ARBA00034320"/>
    </source>
</evidence>
<evidence type="ECO:0000256" key="6">
    <source>
        <dbReference type="ARBA" id="ARBA00049117"/>
    </source>
</evidence>
<evidence type="ECO:0000313" key="8">
    <source>
        <dbReference type="EMBL" id="QHJ01564.1"/>
    </source>
</evidence>
<dbReference type="Proteomes" id="UP000464787">
    <property type="component" value="Chromosome"/>
</dbReference>
<dbReference type="Pfam" id="PF02492">
    <property type="entry name" value="cobW"/>
    <property type="match status" value="1"/>
</dbReference>
<comment type="function">
    <text evidence="5">Zinc chaperone that directly transfers zinc cofactor to target proteins, thereby activating them. Zinc is transferred from the CXCC motif in the GTPase domain to the zinc binding site in target proteins in a process requiring GTP hydrolysis.</text>
</comment>
<evidence type="ECO:0000256" key="1">
    <source>
        <dbReference type="ARBA" id="ARBA00022741"/>
    </source>
</evidence>
<evidence type="ECO:0000256" key="2">
    <source>
        <dbReference type="ARBA" id="ARBA00022801"/>
    </source>
</evidence>
<dbReference type="SUPFAM" id="SSF52540">
    <property type="entry name" value="P-loop containing nucleoside triphosphate hydrolases"/>
    <property type="match status" value="1"/>
</dbReference>
<dbReference type="GO" id="GO:0016787">
    <property type="term" value="F:hydrolase activity"/>
    <property type="evidence" value="ECO:0007669"/>
    <property type="project" value="UniProtKB-KW"/>
</dbReference>
<comment type="catalytic activity">
    <reaction evidence="6">
        <text>GTP + H2O = GDP + phosphate + H(+)</text>
        <dbReference type="Rhea" id="RHEA:19669"/>
        <dbReference type="ChEBI" id="CHEBI:15377"/>
        <dbReference type="ChEBI" id="CHEBI:15378"/>
        <dbReference type="ChEBI" id="CHEBI:37565"/>
        <dbReference type="ChEBI" id="CHEBI:43474"/>
        <dbReference type="ChEBI" id="CHEBI:58189"/>
    </reaction>
    <physiologicalReaction direction="left-to-right" evidence="6">
        <dbReference type="Rhea" id="RHEA:19670"/>
    </physiologicalReaction>
</comment>
<dbReference type="PANTHER" id="PTHR43603:SF1">
    <property type="entry name" value="ZINC-REGULATED GTPASE METALLOPROTEIN ACTIVATOR 1"/>
    <property type="match status" value="1"/>
</dbReference>
<evidence type="ECO:0000313" key="9">
    <source>
        <dbReference type="Proteomes" id="UP000464787"/>
    </source>
</evidence>
<dbReference type="InterPro" id="IPR003495">
    <property type="entry name" value="CobW/HypB/UreG_nucleotide-bd"/>
</dbReference>
<dbReference type="Pfam" id="PF07683">
    <property type="entry name" value="CobW_C"/>
    <property type="match status" value="1"/>
</dbReference>
<dbReference type="InterPro" id="IPR051927">
    <property type="entry name" value="Zn_Chap_cDPG_Synth"/>
</dbReference>
<accession>A0A857JED6</accession>
<keyword evidence="1" id="KW-0547">Nucleotide-binding</keyword>
<feature type="domain" description="CobW C-terminal" evidence="7">
    <location>
        <begin position="254"/>
        <end position="372"/>
    </location>
</feature>
<dbReference type="InterPro" id="IPR036627">
    <property type="entry name" value="CobW-likC_sf"/>
</dbReference>
<dbReference type="EMBL" id="CP047650">
    <property type="protein sequence ID" value="QHJ01564.1"/>
    <property type="molecule type" value="Genomic_DNA"/>
</dbReference>
<dbReference type="InterPro" id="IPR027417">
    <property type="entry name" value="P-loop_NTPase"/>
</dbReference>
<dbReference type="InterPro" id="IPR011629">
    <property type="entry name" value="CobW-like_C"/>
</dbReference>
<comment type="similarity">
    <text evidence="4">Belongs to the SIMIBI class G3E GTPase family. ZNG1 subfamily.</text>
</comment>
<keyword evidence="3" id="KW-0143">Chaperone</keyword>
<keyword evidence="2" id="KW-0378">Hydrolase</keyword>
<dbReference type="GO" id="GO:0000166">
    <property type="term" value="F:nucleotide binding"/>
    <property type="evidence" value="ECO:0007669"/>
    <property type="project" value="UniProtKB-KW"/>
</dbReference>
<dbReference type="Gene3D" id="3.40.50.300">
    <property type="entry name" value="P-loop containing nucleotide triphosphate hydrolases"/>
    <property type="match status" value="1"/>
</dbReference>
<dbReference type="PANTHER" id="PTHR43603">
    <property type="entry name" value="COBW DOMAIN-CONTAINING PROTEIN DDB_G0274527"/>
    <property type="match status" value="1"/>
</dbReference>
<protein>
    <submittedName>
        <fullName evidence="8">GTP-binding protein</fullName>
    </submittedName>
</protein>
<keyword evidence="9" id="KW-1185">Reference proteome</keyword>
<evidence type="ECO:0000256" key="5">
    <source>
        <dbReference type="ARBA" id="ARBA00045658"/>
    </source>
</evidence>
<reference evidence="8 9" key="1">
    <citation type="submission" date="2020-01" db="EMBL/GenBank/DDBJ databases">
        <title>Genome sequencing of strain KACC 21265.</title>
        <authorList>
            <person name="Heo J."/>
            <person name="Kim S.-J."/>
            <person name="Kim J.-S."/>
            <person name="Hong S.-B."/>
            <person name="Kwon S.-W."/>
        </authorList>
    </citation>
    <scope>NUCLEOTIDE SEQUENCE [LARGE SCALE GENOMIC DNA]</scope>
    <source>
        <strain evidence="8 9">KACC 21265</strain>
    </source>
</reference>
<evidence type="ECO:0000259" key="7">
    <source>
        <dbReference type="SMART" id="SM00833"/>
    </source>
</evidence>
<gene>
    <name evidence="8" type="ORF">GT347_14720</name>
</gene>
<dbReference type="Gene3D" id="3.30.1220.10">
    <property type="entry name" value="CobW-like, C-terminal domain"/>
    <property type="match status" value="1"/>
</dbReference>
<dbReference type="KEGG" id="xyk:GT347_14720"/>
<dbReference type="SMART" id="SM00833">
    <property type="entry name" value="CobW_C"/>
    <property type="match status" value="1"/>
</dbReference>
<organism evidence="8 9">
    <name type="scientific">Xylophilus rhododendri</name>
    <dbReference type="NCBI Taxonomy" id="2697032"/>
    <lineage>
        <taxon>Bacteria</taxon>
        <taxon>Pseudomonadati</taxon>
        <taxon>Pseudomonadota</taxon>
        <taxon>Betaproteobacteria</taxon>
        <taxon>Burkholderiales</taxon>
        <taxon>Xylophilus</taxon>
    </lineage>
</organism>
<name>A0A857JED6_9BURK</name>